<dbReference type="EMBL" id="JAEVLS010000001">
    <property type="protein sequence ID" value="MBM0103599.1"/>
    <property type="molecule type" value="Genomic_DNA"/>
</dbReference>
<evidence type="ECO:0000256" key="1">
    <source>
        <dbReference type="ARBA" id="ARBA00000085"/>
    </source>
</evidence>
<evidence type="ECO:0000256" key="4">
    <source>
        <dbReference type="ARBA" id="ARBA00022679"/>
    </source>
</evidence>
<keyword evidence="7" id="KW-0472">Membrane</keyword>
<dbReference type="RefSeq" id="WP_203165561.1">
    <property type="nucleotide sequence ID" value="NZ_JAEVLS010000001.1"/>
</dbReference>
<feature type="modified residue" description="4-aspartylphosphate" evidence="6">
    <location>
        <position position="515"/>
    </location>
</feature>
<evidence type="ECO:0000256" key="6">
    <source>
        <dbReference type="PROSITE-ProRule" id="PRU00169"/>
    </source>
</evidence>
<dbReference type="InterPro" id="IPR001789">
    <property type="entry name" value="Sig_transdc_resp-reg_receiver"/>
</dbReference>
<gene>
    <name evidence="10" type="ORF">JM946_02540</name>
</gene>
<dbReference type="CDD" id="cd00082">
    <property type="entry name" value="HisKA"/>
    <property type="match status" value="1"/>
</dbReference>
<dbReference type="Gene3D" id="1.10.287.130">
    <property type="match status" value="1"/>
</dbReference>
<dbReference type="PANTHER" id="PTHR43047">
    <property type="entry name" value="TWO-COMPONENT HISTIDINE PROTEIN KINASE"/>
    <property type="match status" value="1"/>
</dbReference>
<comment type="caution">
    <text evidence="10">The sequence shown here is derived from an EMBL/GenBank/DDBJ whole genome shotgun (WGS) entry which is preliminary data.</text>
</comment>
<dbReference type="Gene3D" id="3.30.565.10">
    <property type="entry name" value="Histidine kinase-like ATPase, C-terminal domain"/>
    <property type="match status" value="1"/>
</dbReference>
<dbReference type="EC" id="2.7.13.3" evidence="2"/>
<dbReference type="InterPro" id="IPR011006">
    <property type="entry name" value="CheY-like_superfamily"/>
</dbReference>
<keyword evidence="7" id="KW-1133">Transmembrane helix</keyword>
<keyword evidence="5 10" id="KW-0418">Kinase</keyword>
<organism evidence="10 11">
    <name type="scientific">Steroidobacter gossypii</name>
    <dbReference type="NCBI Taxonomy" id="2805490"/>
    <lineage>
        <taxon>Bacteria</taxon>
        <taxon>Pseudomonadati</taxon>
        <taxon>Pseudomonadota</taxon>
        <taxon>Gammaproteobacteria</taxon>
        <taxon>Steroidobacterales</taxon>
        <taxon>Steroidobacteraceae</taxon>
        <taxon>Steroidobacter</taxon>
    </lineage>
</organism>
<dbReference type="InterPro" id="IPR036890">
    <property type="entry name" value="HATPase_C_sf"/>
</dbReference>
<keyword evidence="7" id="KW-0812">Transmembrane</keyword>
<comment type="catalytic activity">
    <reaction evidence="1">
        <text>ATP + protein L-histidine = ADP + protein N-phospho-L-histidine.</text>
        <dbReference type="EC" id="2.7.13.3"/>
    </reaction>
</comment>
<dbReference type="SUPFAM" id="SSF47384">
    <property type="entry name" value="Homodimeric domain of signal transducing histidine kinase"/>
    <property type="match status" value="1"/>
</dbReference>
<sequence length="587" mass="64295">MDAALLRRVEQQRVEMLYGNALAVSGSALLMVAMIAIITWPHTPHVRIISWSVAALLVQASMLALTIWYRGADNRATASGAWGWRFAALSAIAGAVWGSSAFVLVDASQSLTLALIAACLASRATINVLTHAHFPPALHSFTAPVFGLLALRYISLGGYGNAALGVMWFAVLGYLLLFGERQSRVIVAQIRLRYENEQLVGQLQQQYALADQARARAESASRSKSLFFAAANHDLRQPLHSLGLFATALRNGKVDEAGRKMIDQILQATESLEQLFDNLLDISKLDAGQVEVKKEIVHANLVLDRLRSTFAVPAEDKGLKLIVRRSRAVLYTDPTLLFRVLSNLVANAIRYTEKGGVIVACRKRRNGVSIEVWDSGIGIPAEQHERIFEEFYQLNNPSRDRSRGLGLGLATVRRIVHLLDHPLSVRSTPRRGSRFTIDVPLADPNKIHSGAATIEQKVPNLIGGKLIMVIDDEESVRLGMQSLLESWGCKCITAMDAEQALAGVNGRVPDFIIADLRLRGDRNGIDAIRELRAKLGDGIPAVLISGDTAPEQLRKVSAAGLTMMHKPLKAVRLRALLNHEFAKKQHA</sequence>
<dbReference type="Gene3D" id="3.40.50.2300">
    <property type="match status" value="1"/>
</dbReference>
<dbReference type="PRINTS" id="PR00344">
    <property type="entry name" value="BCTRLSENSOR"/>
</dbReference>
<dbReference type="Proteomes" id="UP000661077">
    <property type="component" value="Unassembled WGS sequence"/>
</dbReference>
<feature type="domain" description="Histidine kinase" evidence="8">
    <location>
        <begin position="230"/>
        <end position="443"/>
    </location>
</feature>
<dbReference type="Pfam" id="PF00512">
    <property type="entry name" value="HisKA"/>
    <property type="match status" value="1"/>
</dbReference>
<dbReference type="SUPFAM" id="SSF52172">
    <property type="entry name" value="CheY-like"/>
    <property type="match status" value="1"/>
</dbReference>
<dbReference type="InterPro" id="IPR003661">
    <property type="entry name" value="HisK_dim/P_dom"/>
</dbReference>
<evidence type="ECO:0000313" key="11">
    <source>
        <dbReference type="Proteomes" id="UP000661077"/>
    </source>
</evidence>
<keyword evidence="3 6" id="KW-0597">Phosphoprotein</keyword>
<feature type="transmembrane region" description="Helical" evidence="7">
    <location>
        <begin position="21"/>
        <end position="42"/>
    </location>
</feature>
<dbReference type="InterPro" id="IPR004358">
    <property type="entry name" value="Sig_transdc_His_kin-like_C"/>
</dbReference>
<dbReference type="CDD" id="cd00156">
    <property type="entry name" value="REC"/>
    <property type="match status" value="1"/>
</dbReference>
<dbReference type="SMART" id="SM00387">
    <property type="entry name" value="HATPase_c"/>
    <property type="match status" value="1"/>
</dbReference>
<evidence type="ECO:0000313" key="10">
    <source>
        <dbReference type="EMBL" id="MBM0103599.1"/>
    </source>
</evidence>
<evidence type="ECO:0000259" key="9">
    <source>
        <dbReference type="PROSITE" id="PS50110"/>
    </source>
</evidence>
<feature type="transmembrane region" description="Helical" evidence="7">
    <location>
        <begin position="48"/>
        <end position="70"/>
    </location>
</feature>
<dbReference type="InterPro" id="IPR036097">
    <property type="entry name" value="HisK_dim/P_sf"/>
</dbReference>
<dbReference type="Pfam" id="PF00072">
    <property type="entry name" value="Response_reg"/>
    <property type="match status" value="1"/>
</dbReference>
<dbReference type="Pfam" id="PF02518">
    <property type="entry name" value="HATPase_c"/>
    <property type="match status" value="1"/>
</dbReference>
<dbReference type="InterPro" id="IPR003594">
    <property type="entry name" value="HATPase_dom"/>
</dbReference>
<dbReference type="SMART" id="SM00448">
    <property type="entry name" value="REC"/>
    <property type="match status" value="1"/>
</dbReference>
<feature type="transmembrane region" description="Helical" evidence="7">
    <location>
        <begin position="162"/>
        <end position="179"/>
    </location>
</feature>
<accession>A0ABS1WRK0</accession>
<keyword evidence="11" id="KW-1185">Reference proteome</keyword>
<feature type="transmembrane region" description="Helical" evidence="7">
    <location>
        <begin position="137"/>
        <end position="156"/>
    </location>
</feature>
<evidence type="ECO:0000256" key="2">
    <source>
        <dbReference type="ARBA" id="ARBA00012438"/>
    </source>
</evidence>
<dbReference type="SUPFAM" id="SSF55874">
    <property type="entry name" value="ATPase domain of HSP90 chaperone/DNA topoisomerase II/histidine kinase"/>
    <property type="match status" value="1"/>
</dbReference>
<dbReference type="SMART" id="SM00388">
    <property type="entry name" value="HisKA"/>
    <property type="match status" value="1"/>
</dbReference>
<protein>
    <recommendedName>
        <fullName evidence="2">histidine kinase</fullName>
        <ecNumber evidence="2">2.7.13.3</ecNumber>
    </recommendedName>
</protein>
<name>A0ABS1WRK0_9GAMM</name>
<keyword evidence="4" id="KW-0808">Transferase</keyword>
<reference evidence="10 11" key="1">
    <citation type="journal article" date="2021" name="Int. J. Syst. Evol. Microbiol.">
        <title>Steroidobacter gossypii sp. nov., isolated from soil of cotton cropping field.</title>
        <authorList>
            <person name="Huang R."/>
            <person name="Yang S."/>
            <person name="Zhen C."/>
            <person name="Liu W."/>
        </authorList>
    </citation>
    <scope>NUCLEOTIDE SEQUENCE [LARGE SCALE GENOMIC DNA]</scope>
    <source>
        <strain evidence="10 11">S1-65</strain>
    </source>
</reference>
<dbReference type="GO" id="GO:0016301">
    <property type="term" value="F:kinase activity"/>
    <property type="evidence" value="ECO:0007669"/>
    <property type="project" value="UniProtKB-KW"/>
</dbReference>
<evidence type="ECO:0000259" key="8">
    <source>
        <dbReference type="PROSITE" id="PS50109"/>
    </source>
</evidence>
<dbReference type="PANTHER" id="PTHR43047:SF9">
    <property type="entry name" value="HISTIDINE KINASE"/>
    <property type="match status" value="1"/>
</dbReference>
<dbReference type="PROSITE" id="PS50109">
    <property type="entry name" value="HIS_KIN"/>
    <property type="match status" value="1"/>
</dbReference>
<feature type="transmembrane region" description="Helical" evidence="7">
    <location>
        <begin position="82"/>
        <end position="105"/>
    </location>
</feature>
<evidence type="ECO:0000256" key="5">
    <source>
        <dbReference type="ARBA" id="ARBA00022777"/>
    </source>
</evidence>
<evidence type="ECO:0000256" key="3">
    <source>
        <dbReference type="ARBA" id="ARBA00022553"/>
    </source>
</evidence>
<feature type="domain" description="Response regulatory" evidence="9">
    <location>
        <begin position="466"/>
        <end position="581"/>
    </location>
</feature>
<evidence type="ECO:0000256" key="7">
    <source>
        <dbReference type="SAM" id="Phobius"/>
    </source>
</evidence>
<proteinExistence type="predicted"/>
<dbReference type="PROSITE" id="PS50110">
    <property type="entry name" value="RESPONSE_REGULATORY"/>
    <property type="match status" value="1"/>
</dbReference>
<dbReference type="InterPro" id="IPR005467">
    <property type="entry name" value="His_kinase_dom"/>
</dbReference>